<evidence type="ECO:0000256" key="4">
    <source>
        <dbReference type="PROSITE-ProRule" id="PRU00176"/>
    </source>
</evidence>
<dbReference type="Proteomes" id="UP001445335">
    <property type="component" value="Unassembled WGS sequence"/>
</dbReference>
<evidence type="ECO:0000256" key="2">
    <source>
        <dbReference type="ARBA" id="ARBA00022737"/>
    </source>
</evidence>
<name>A0AAW1SL84_9CHLO</name>
<dbReference type="Pfam" id="PF15519">
    <property type="entry name" value="RBM39linker"/>
    <property type="match status" value="1"/>
</dbReference>
<evidence type="ECO:0000313" key="7">
    <source>
        <dbReference type="EMBL" id="KAK9846659.1"/>
    </source>
</evidence>
<organism evidence="7 8">
    <name type="scientific">Elliptochloris bilobata</name>
    <dbReference type="NCBI Taxonomy" id="381761"/>
    <lineage>
        <taxon>Eukaryota</taxon>
        <taxon>Viridiplantae</taxon>
        <taxon>Chlorophyta</taxon>
        <taxon>core chlorophytes</taxon>
        <taxon>Trebouxiophyceae</taxon>
        <taxon>Trebouxiophyceae incertae sedis</taxon>
        <taxon>Elliptochloris clade</taxon>
        <taxon>Elliptochloris</taxon>
    </lineage>
</organism>
<protein>
    <recommendedName>
        <fullName evidence="6">RRM domain-containing protein</fullName>
    </recommendedName>
</protein>
<keyword evidence="1" id="KW-0597">Phosphoprotein</keyword>
<dbReference type="GO" id="GO:0006397">
    <property type="term" value="P:mRNA processing"/>
    <property type="evidence" value="ECO:0007669"/>
    <property type="project" value="InterPro"/>
</dbReference>
<dbReference type="SMART" id="SM00360">
    <property type="entry name" value="RRM"/>
    <property type="match status" value="3"/>
</dbReference>
<reference evidence="7 8" key="1">
    <citation type="journal article" date="2024" name="Nat. Commun.">
        <title>Phylogenomics reveals the evolutionary origins of lichenization in chlorophyte algae.</title>
        <authorList>
            <person name="Puginier C."/>
            <person name="Libourel C."/>
            <person name="Otte J."/>
            <person name="Skaloud P."/>
            <person name="Haon M."/>
            <person name="Grisel S."/>
            <person name="Petersen M."/>
            <person name="Berrin J.G."/>
            <person name="Delaux P.M."/>
            <person name="Dal Grande F."/>
            <person name="Keller J."/>
        </authorList>
    </citation>
    <scope>NUCLEOTIDE SEQUENCE [LARGE SCALE GENOMIC DNA]</scope>
    <source>
        <strain evidence="7 8">SAG 245.80</strain>
    </source>
</reference>
<feature type="compositionally biased region" description="Basic and acidic residues" evidence="5">
    <location>
        <begin position="11"/>
        <end position="70"/>
    </location>
</feature>
<dbReference type="SMART" id="SM00361">
    <property type="entry name" value="RRM_1"/>
    <property type="match status" value="1"/>
</dbReference>
<sequence>MAAADFDEYEYLEKQLEKKDENGKENGERHKERHKDRDRDRDRERRSDRGEKDRNRDRDRAKDSKRSSGKREHRSRSRSRERRHKSSDHKHKKHRTRSRSNERRVRTPPRERTPPEVREARERERELKELDRDIRTVFAYNLPLRADERDLFKFFSAAGLVEDVRIITDRNTRKSKGFAYIEYANREDVVAALALTGQTLMGQAVMVKSSEAEKNMAWEAAQQQNATLMQMNAQALGAGTGPCKLYVGNLHPNISESDLKQIFEPFGPVDYISLQHDAGGRSQGFGFVQYQVMADATKAMHQLDAMDIAGNKIQVKIAALSPLDASLPAPAGAAAAAMAAATQGVDLDDAVEDEHGGLKLTANARAALMSRLAGVPGVGALPPALTGGMPGALPGPPGMVPAGTVVLQAGAQALALEQGVLGPASPIPTQCLLLKNMFNPAEETDPEWEKDIESETKDECSKYGAVLHVHVDKNSKGFVYLKFAAVEGSAAAQKQLHGRWFAGRQVVAEFQFSAVYSSHFRA</sequence>
<dbReference type="Gene3D" id="3.30.70.330">
    <property type="match status" value="3"/>
</dbReference>
<evidence type="ECO:0000256" key="3">
    <source>
        <dbReference type="ARBA" id="ARBA00022884"/>
    </source>
</evidence>
<dbReference type="PROSITE" id="PS50102">
    <property type="entry name" value="RRM"/>
    <property type="match status" value="3"/>
</dbReference>
<dbReference type="PANTHER" id="PTHR48036">
    <property type="entry name" value="SPLICING FACTOR (PAD-1), PUTATIVE (AFU_ORTHOLOGUE AFUA_1G15810)-RELATED"/>
    <property type="match status" value="1"/>
</dbReference>
<dbReference type="NCBIfam" id="TIGR01622">
    <property type="entry name" value="SF-CC1"/>
    <property type="match status" value="1"/>
</dbReference>
<dbReference type="InterPro" id="IPR006509">
    <property type="entry name" value="RBM39_SF"/>
</dbReference>
<proteinExistence type="predicted"/>
<feature type="region of interest" description="Disordered" evidence="5">
    <location>
        <begin position="1"/>
        <end position="124"/>
    </location>
</feature>
<feature type="compositionally biased region" description="Basic residues" evidence="5">
    <location>
        <begin position="71"/>
        <end position="98"/>
    </location>
</feature>
<dbReference type="InterPro" id="IPR003954">
    <property type="entry name" value="RRM_euk-type"/>
</dbReference>
<dbReference type="GO" id="GO:0003723">
    <property type="term" value="F:RNA binding"/>
    <property type="evidence" value="ECO:0007669"/>
    <property type="project" value="UniProtKB-UniRule"/>
</dbReference>
<comment type="caution">
    <text evidence="7">The sequence shown here is derived from an EMBL/GenBank/DDBJ whole genome shotgun (WGS) entry which is preliminary data.</text>
</comment>
<evidence type="ECO:0000256" key="5">
    <source>
        <dbReference type="SAM" id="MobiDB-lite"/>
    </source>
</evidence>
<dbReference type="EMBL" id="JALJOU010000001">
    <property type="protein sequence ID" value="KAK9846659.1"/>
    <property type="molecule type" value="Genomic_DNA"/>
</dbReference>
<gene>
    <name evidence="7" type="ORF">WJX81_008627</name>
</gene>
<keyword evidence="8" id="KW-1185">Reference proteome</keyword>
<dbReference type="CDD" id="cd12285">
    <property type="entry name" value="RRM3_RBM39_like"/>
    <property type="match status" value="1"/>
</dbReference>
<dbReference type="CDD" id="cd12283">
    <property type="entry name" value="RRM1_RBM39_like"/>
    <property type="match status" value="1"/>
</dbReference>
<dbReference type="SUPFAM" id="SSF54928">
    <property type="entry name" value="RNA-binding domain, RBD"/>
    <property type="match status" value="2"/>
</dbReference>
<dbReference type="InterPro" id="IPR029123">
    <property type="entry name" value="RBM39_linker"/>
</dbReference>
<dbReference type="InterPro" id="IPR035979">
    <property type="entry name" value="RBD_domain_sf"/>
</dbReference>
<feature type="domain" description="RRM" evidence="6">
    <location>
        <begin position="243"/>
        <end position="320"/>
    </location>
</feature>
<dbReference type="Pfam" id="PF00076">
    <property type="entry name" value="RRM_1"/>
    <property type="match status" value="3"/>
</dbReference>
<dbReference type="InterPro" id="IPR000504">
    <property type="entry name" value="RRM_dom"/>
</dbReference>
<feature type="compositionally biased region" description="Acidic residues" evidence="5">
    <location>
        <begin position="1"/>
        <end position="10"/>
    </location>
</feature>
<keyword evidence="3 4" id="KW-0694">RNA-binding</keyword>
<feature type="domain" description="RRM" evidence="6">
    <location>
        <begin position="135"/>
        <end position="212"/>
    </location>
</feature>
<dbReference type="AlphaFoldDB" id="A0AAW1SL84"/>
<feature type="compositionally biased region" description="Basic and acidic residues" evidence="5">
    <location>
        <begin position="99"/>
        <end position="124"/>
    </location>
</feature>
<keyword evidence="2" id="KW-0677">Repeat</keyword>
<feature type="domain" description="RRM" evidence="6">
    <location>
        <begin position="430"/>
        <end position="513"/>
    </location>
</feature>
<accession>A0AAW1SL84</accession>
<evidence type="ECO:0000259" key="6">
    <source>
        <dbReference type="PROSITE" id="PS50102"/>
    </source>
</evidence>
<dbReference type="InterPro" id="IPR012677">
    <property type="entry name" value="Nucleotide-bd_a/b_plait_sf"/>
</dbReference>
<dbReference type="GO" id="GO:0005634">
    <property type="term" value="C:nucleus"/>
    <property type="evidence" value="ECO:0007669"/>
    <property type="project" value="InterPro"/>
</dbReference>
<evidence type="ECO:0000256" key="1">
    <source>
        <dbReference type="ARBA" id="ARBA00022553"/>
    </source>
</evidence>
<evidence type="ECO:0000313" key="8">
    <source>
        <dbReference type="Proteomes" id="UP001445335"/>
    </source>
</evidence>